<reference evidence="2" key="1">
    <citation type="journal article" date="2020" name="Nature">
        <title>Giant virus diversity and host interactions through global metagenomics.</title>
        <authorList>
            <person name="Schulz F."/>
            <person name="Roux S."/>
            <person name="Paez-Espino D."/>
            <person name="Jungbluth S."/>
            <person name="Walsh D.A."/>
            <person name="Denef V.J."/>
            <person name="McMahon K.D."/>
            <person name="Konstantinidis K.T."/>
            <person name="Eloe-Fadrosh E.A."/>
            <person name="Kyrpides N.C."/>
            <person name="Woyke T."/>
        </authorList>
    </citation>
    <scope>NUCLEOTIDE SEQUENCE</scope>
    <source>
        <strain evidence="2">GVMAG-S-1101165-83</strain>
    </source>
</reference>
<protein>
    <submittedName>
        <fullName evidence="2">Uncharacterized protein</fullName>
    </submittedName>
</protein>
<accession>A0A6C0JYI2</accession>
<evidence type="ECO:0000313" key="2">
    <source>
        <dbReference type="EMBL" id="QHU10842.1"/>
    </source>
</evidence>
<evidence type="ECO:0000256" key="1">
    <source>
        <dbReference type="SAM" id="MobiDB-lite"/>
    </source>
</evidence>
<dbReference type="EMBL" id="MN740772">
    <property type="protein sequence ID" value="QHU10842.1"/>
    <property type="molecule type" value="Genomic_DNA"/>
</dbReference>
<dbReference type="AlphaFoldDB" id="A0A6C0JYI2"/>
<feature type="region of interest" description="Disordered" evidence="1">
    <location>
        <begin position="199"/>
        <end position="229"/>
    </location>
</feature>
<name>A0A6C0JYI2_9ZZZZ</name>
<proteinExistence type="predicted"/>
<organism evidence="2">
    <name type="scientific">viral metagenome</name>
    <dbReference type="NCBI Taxonomy" id="1070528"/>
    <lineage>
        <taxon>unclassified sequences</taxon>
        <taxon>metagenomes</taxon>
        <taxon>organismal metagenomes</taxon>
    </lineage>
</organism>
<sequence>MTAYIKNKGIAQTYFQDSHHRKKANEIKWNAKYDGNLANIKVDVNNNGKKDKYRVQLNNEDLANILSVPSVNQPLEQRLQNDFLSDYNECDKQDPDDFVIPQILQMQQLPQLELKPETNLFRVNIPELPSKKQQHSSPFSKPCMYENELTRLPDLTSLSKPQSDLDRHISTPKIEMVSPIKMTRREKHARIKTPSPKTMRIHYTSPIGKGVGKGKGTRRKRRAPKRKSRVAKFFSKLF</sequence>
<feature type="compositionally biased region" description="Basic residues" evidence="1">
    <location>
        <begin position="215"/>
        <end position="229"/>
    </location>
</feature>